<name>A0ABQ5CUG8_9ASTR</name>
<feature type="compositionally biased region" description="Basic residues" evidence="1">
    <location>
        <begin position="1"/>
        <end position="13"/>
    </location>
</feature>
<comment type="caution">
    <text evidence="2">The sequence shown here is derived from an EMBL/GenBank/DDBJ whole genome shotgun (WGS) entry which is preliminary data.</text>
</comment>
<reference evidence="2" key="2">
    <citation type="submission" date="2022-01" db="EMBL/GenBank/DDBJ databases">
        <authorList>
            <person name="Yamashiro T."/>
            <person name="Shiraishi A."/>
            <person name="Satake H."/>
            <person name="Nakayama K."/>
        </authorList>
    </citation>
    <scope>NUCLEOTIDE SEQUENCE</scope>
</reference>
<evidence type="ECO:0000256" key="1">
    <source>
        <dbReference type="SAM" id="MobiDB-lite"/>
    </source>
</evidence>
<keyword evidence="3" id="KW-1185">Reference proteome</keyword>
<reference evidence="2" key="1">
    <citation type="journal article" date="2022" name="Int. J. Mol. Sci.">
        <title>Draft Genome of Tanacetum Coccineum: Genomic Comparison of Closely Related Tanacetum-Family Plants.</title>
        <authorList>
            <person name="Yamashiro T."/>
            <person name="Shiraishi A."/>
            <person name="Nakayama K."/>
            <person name="Satake H."/>
        </authorList>
    </citation>
    <scope>NUCLEOTIDE SEQUENCE</scope>
</reference>
<sequence length="302" mass="34647">MRGRGGKIQKQKRKTTEDESSSNQVNEAYWKKFKIWYRKLRCWRHNYVPYCIDCMHVEKNVCESLVGTFLNVPGKIKDGMNARLDLAELGKNQSCLLGKKKTKQHYVEQVIKGHVRNGNRPEGCIAEETILKGTIEFFSEYQKTMKTIGIPPDKHVTNENEDGKPLSAGKSSKVSREVFQKAPLYVIHNTDEIVPYIERHKQVLKTKNPGKRIALLENEHSKSFAKWLRKEVERELAISKYSVSDIVRWISYGPCATIVKYEAYHINGYTFRTKSNDGIVYQNSGVSVEAVDLNISKEVATT</sequence>
<evidence type="ECO:0000313" key="3">
    <source>
        <dbReference type="Proteomes" id="UP001151760"/>
    </source>
</evidence>
<dbReference type="PANTHER" id="PTHR48258">
    <property type="entry name" value="DUF4218 DOMAIN-CONTAINING PROTEIN-RELATED"/>
    <property type="match status" value="1"/>
</dbReference>
<dbReference type="EMBL" id="BQNB010014598">
    <property type="protein sequence ID" value="GJT30112.1"/>
    <property type="molecule type" value="Genomic_DNA"/>
</dbReference>
<gene>
    <name evidence="2" type="ORF">Tco_0910387</name>
</gene>
<proteinExistence type="predicted"/>
<accession>A0ABQ5CUG8</accession>
<protein>
    <recommendedName>
        <fullName evidence="4">DUF4218 domain-containing protein</fullName>
    </recommendedName>
</protein>
<dbReference type="PANTHER" id="PTHR48258:SF9">
    <property type="entry name" value="OS01G0348150 PROTEIN"/>
    <property type="match status" value="1"/>
</dbReference>
<organism evidence="2 3">
    <name type="scientific">Tanacetum coccineum</name>
    <dbReference type="NCBI Taxonomy" id="301880"/>
    <lineage>
        <taxon>Eukaryota</taxon>
        <taxon>Viridiplantae</taxon>
        <taxon>Streptophyta</taxon>
        <taxon>Embryophyta</taxon>
        <taxon>Tracheophyta</taxon>
        <taxon>Spermatophyta</taxon>
        <taxon>Magnoliopsida</taxon>
        <taxon>eudicotyledons</taxon>
        <taxon>Gunneridae</taxon>
        <taxon>Pentapetalae</taxon>
        <taxon>asterids</taxon>
        <taxon>campanulids</taxon>
        <taxon>Asterales</taxon>
        <taxon>Asteraceae</taxon>
        <taxon>Asteroideae</taxon>
        <taxon>Anthemideae</taxon>
        <taxon>Anthemidinae</taxon>
        <taxon>Tanacetum</taxon>
    </lineage>
</organism>
<feature type="compositionally biased region" description="Basic and acidic residues" evidence="1">
    <location>
        <begin position="152"/>
        <end position="164"/>
    </location>
</feature>
<feature type="region of interest" description="Disordered" evidence="1">
    <location>
        <begin position="149"/>
        <end position="172"/>
    </location>
</feature>
<feature type="region of interest" description="Disordered" evidence="1">
    <location>
        <begin position="1"/>
        <end position="21"/>
    </location>
</feature>
<evidence type="ECO:0008006" key="4">
    <source>
        <dbReference type="Google" id="ProtNLM"/>
    </source>
</evidence>
<evidence type="ECO:0000313" key="2">
    <source>
        <dbReference type="EMBL" id="GJT30112.1"/>
    </source>
</evidence>
<dbReference type="Proteomes" id="UP001151760">
    <property type="component" value="Unassembled WGS sequence"/>
</dbReference>